<accession>A0A0T9M4J4</accession>
<dbReference type="Proteomes" id="UP000045824">
    <property type="component" value="Unassembled WGS sequence"/>
</dbReference>
<name>A0A0T9M4J4_YERKR</name>
<dbReference type="Pfam" id="PF13730">
    <property type="entry name" value="HTH_36"/>
    <property type="match status" value="1"/>
</dbReference>
<dbReference type="RefSeq" id="WP_050120129.1">
    <property type="nucleotide sequence ID" value="NZ_CAWMAB010000024.1"/>
</dbReference>
<dbReference type="InterPro" id="IPR011991">
    <property type="entry name" value="ArsR-like_HTH"/>
</dbReference>
<dbReference type="SUPFAM" id="SSF46785">
    <property type="entry name" value="Winged helix' DNA-binding domain"/>
    <property type="match status" value="1"/>
</dbReference>
<dbReference type="InterPro" id="IPR036388">
    <property type="entry name" value="WH-like_DNA-bd_sf"/>
</dbReference>
<evidence type="ECO:0000313" key="1">
    <source>
        <dbReference type="EMBL" id="CNF58336.1"/>
    </source>
</evidence>
<dbReference type="CDD" id="cd00090">
    <property type="entry name" value="HTH_ARSR"/>
    <property type="match status" value="1"/>
</dbReference>
<gene>
    <name evidence="1" type="ORF">ERS008491_04158</name>
</gene>
<dbReference type="GO" id="GO:0006355">
    <property type="term" value="P:regulation of DNA-templated transcription"/>
    <property type="evidence" value="ECO:0007669"/>
    <property type="project" value="UniProtKB-ARBA"/>
</dbReference>
<dbReference type="InterPro" id="IPR036390">
    <property type="entry name" value="WH_DNA-bd_sf"/>
</dbReference>
<dbReference type="Gene3D" id="1.10.10.10">
    <property type="entry name" value="Winged helix-like DNA-binding domain superfamily/Winged helix DNA-binding domain"/>
    <property type="match status" value="1"/>
</dbReference>
<evidence type="ECO:0000313" key="2">
    <source>
        <dbReference type="Proteomes" id="UP000045824"/>
    </source>
</evidence>
<dbReference type="EMBL" id="CPYI01000024">
    <property type="protein sequence ID" value="CNF58336.1"/>
    <property type="molecule type" value="Genomic_DNA"/>
</dbReference>
<reference evidence="1 2" key="1">
    <citation type="submission" date="2015-03" db="EMBL/GenBank/DDBJ databases">
        <authorList>
            <person name="Murphy D."/>
        </authorList>
    </citation>
    <scope>NUCLEOTIDE SEQUENCE [LARGE SCALE GENOMIC DNA]</scope>
    <source>
        <strain evidence="1 2">FCF326</strain>
    </source>
</reference>
<sequence length="243" mass="27611">MTENNNNNNVRTFSKNYTDVSSIQHIIINGEKKLFGWSLKFLYGYLLTFQENTGGAVYPSEKRIAEDLGAGIKTISKHLKGLEELGLVKKESRKGLSNIYYVLDINEVVGFKTDLTGQLKGTRYERAEQPLEQVKQLTNAKVPPKPVSGFIEAKSQANKVSDNEAVNESLKVEEIAIKEIEQIKEKPIEIYSPKHNEDEDDLPDFARSDYKYVAVVKKPEPKQYYYPDIGYQSGNCDHIPEPF</sequence>
<protein>
    <submittedName>
        <fullName evidence="1">Uncharacterized protein conserved in archaea</fullName>
    </submittedName>
</protein>
<proteinExistence type="predicted"/>
<organism evidence="1 2">
    <name type="scientific">Yersinia kristensenii</name>
    <dbReference type="NCBI Taxonomy" id="28152"/>
    <lineage>
        <taxon>Bacteria</taxon>
        <taxon>Pseudomonadati</taxon>
        <taxon>Pseudomonadota</taxon>
        <taxon>Gammaproteobacteria</taxon>
        <taxon>Enterobacterales</taxon>
        <taxon>Yersiniaceae</taxon>
        <taxon>Yersinia</taxon>
    </lineage>
</organism>
<dbReference type="AlphaFoldDB" id="A0A0T9M4J4"/>